<organism evidence="2">
    <name type="scientific">Symploca sp. SIO1C4</name>
    <dbReference type="NCBI Taxonomy" id="2607765"/>
    <lineage>
        <taxon>Bacteria</taxon>
        <taxon>Bacillati</taxon>
        <taxon>Cyanobacteriota</taxon>
        <taxon>Cyanophyceae</taxon>
        <taxon>Coleofasciculales</taxon>
        <taxon>Coleofasciculaceae</taxon>
        <taxon>Symploca</taxon>
    </lineage>
</organism>
<dbReference type="CDD" id="cd05233">
    <property type="entry name" value="SDR_c"/>
    <property type="match status" value="1"/>
</dbReference>
<name>A0A6B3NIK0_9CYAN</name>
<protein>
    <submittedName>
        <fullName evidence="2">SDR family oxidoreductase</fullName>
    </submittedName>
</protein>
<dbReference type="PANTHER" id="PTHR42760">
    <property type="entry name" value="SHORT-CHAIN DEHYDROGENASES/REDUCTASES FAMILY MEMBER"/>
    <property type="match status" value="1"/>
</dbReference>
<dbReference type="PRINTS" id="PR00081">
    <property type="entry name" value="GDHRDH"/>
</dbReference>
<comment type="caution">
    <text evidence="2">The sequence shown here is derived from an EMBL/GenBank/DDBJ whole genome shotgun (WGS) entry which is preliminary data.</text>
</comment>
<dbReference type="EMBL" id="JAAHFQ010000376">
    <property type="protein sequence ID" value="NER29491.1"/>
    <property type="molecule type" value="Genomic_DNA"/>
</dbReference>
<dbReference type="Pfam" id="PF00106">
    <property type="entry name" value="adh_short"/>
    <property type="match status" value="1"/>
</dbReference>
<dbReference type="AlphaFoldDB" id="A0A6B3NIK0"/>
<evidence type="ECO:0000313" key="2">
    <source>
        <dbReference type="EMBL" id="NER29491.1"/>
    </source>
</evidence>
<evidence type="ECO:0000256" key="1">
    <source>
        <dbReference type="ARBA" id="ARBA00006484"/>
    </source>
</evidence>
<accession>A0A6B3NIK0</accession>
<dbReference type="InterPro" id="IPR036291">
    <property type="entry name" value="NAD(P)-bd_dom_sf"/>
</dbReference>
<gene>
    <name evidence="2" type="ORF">F6J89_18165</name>
</gene>
<dbReference type="InterPro" id="IPR002347">
    <property type="entry name" value="SDR_fam"/>
</dbReference>
<reference evidence="2" key="1">
    <citation type="submission" date="2019-11" db="EMBL/GenBank/DDBJ databases">
        <title>Genomic insights into an expanded diversity of filamentous marine cyanobacteria reveals the extraordinary biosynthetic potential of Moorea and Okeania.</title>
        <authorList>
            <person name="Ferreira Leao T."/>
            <person name="Wang M."/>
            <person name="Moss N."/>
            <person name="Da Silva R."/>
            <person name="Sanders J."/>
            <person name="Nurk S."/>
            <person name="Gurevich A."/>
            <person name="Humphrey G."/>
            <person name="Reher R."/>
            <person name="Zhu Q."/>
            <person name="Belda-Ferre P."/>
            <person name="Glukhov E."/>
            <person name="Rex R."/>
            <person name="Dorrestein P.C."/>
            <person name="Knight R."/>
            <person name="Pevzner P."/>
            <person name="Gerwick W.H."/>
            <person name="Gerwick L."/>
        </authorList>
    </citation>
    <scope>NUCLEOTIDE SEQUENCE</scope>
    <source>
        <strain evidence="2">SIO1C4</strain>
    </source>
</reference>
<dbReference type="SUPFAM" id="SSF51735">
    <property type="entry name" value="NAD(P)-binding Rossmann-fold domains"/>
    <property type="match status" value="1"/>
</dbReference>
<dbReference type="GO" id="GO:0016616">
    <property type="term" value="F:oxidoreductase activity, acting on the CH-OH group of donors, NAD or NADP as acceptor"/>
    <property type="evidence" value="ECO:0007669"/>
    <property type="project" value="TreeGrafter"/>
</dbReference>
<proteinExistence type="inferred from homology"/>
<dbReference type="Gene3D" id="3.40.50.720">
    <property type="entry name" value="NAD(P)-binding Rossmann-like Domain"/>
    <property type="match status" value="1"/>
</dbReference>
<sequence length="226" mass="24683">MRHPILITGSNRGLGLEIAKLLNKASVPLVVSSRNPKKNESTLNSLGIYPQLNLRLDFDISDPADVDKVLNQLPSLSGAVHCASPYTLSQLTNASLDEFQLYGNFFQNNFIFGKHVLNSVRAGKGGRIILIGSTAADVGRTKTSLTIYGIYKNSLKALAEGITNEGKAYNVSSTYITLGGFRDDSDSGVDTSKFLKQSSVAEMVCHILQMKQDIRMDYFELTAMNI</sequence>
<comment type="similarity">
    <text evidence="1">Belongs to the short-chain dehydrogenases/reductases (SDR) family.</text>
</comment>
<dbReference type="PANTHER" id="PTHR42760:SF78">
    <property type="entry name" value="3-OXOACYL-[ACYL-CARRIER-PROTEIN] REDUCTASE [NADH]"/>
    <property type="match status" value="1"/>
</dbReference>